<proteinExistence type="predicted"/>
<feature type="compositionally biased region" description="Pro residues" evidence="1">
    <location>
        <begin position="1"/>
        <end position="10"/>
    </location>
</feature>
<reference evidence="2 3" key="1">
    <citation type="submission" date="2020-11" db="EMBL/GenBank/DDBJ databases">
        <title>Pseudonocardia abyssalis sp. nov. and Pseudonocardia oceani sp. nov., description and phylogenomic analysis of two novel actinomycetes isolated from the deep Southern Ocean.</title>
        <authorList>
            <person name="Parra J."/>
        </authorList>
    </citation>
    <scope>NUCLEOTIDE SEQUENCE [LARGE SCALE GENOMIC DNA]</scope>
    <source>
        <strain evidence="3">KRD185</strain>
    </source>
</reference>
<dbReference type="RefSeq" id="WP_218595234.1">
    <property type="nucleotide sequence ID" value="NZ_JADQDF010000001.1"/>
</dbReference>
<evidence type="ECO:0000313" key="3">
    <source>
        <dbReference type="Proteomes" id="UP000694300"/>
    </source>
</evidence>
<name>A0ABS6U3S7_9PSEU</name>
<gene>
    <name evidence="2" type="ORF">I4I82_04075</name>
</gene>
<comment type="caution">
    <text evidence="2">The sequence shown here is derived from an EMBL/GenBank/DDBJ whole genome shotgun (WGS) entry which is preliminary data.</text>
</comment>
<accession>A0ABS6U3S7</accession>
<dbReference type="Proteomes" id="UP000694300">
    <property type="component" value="Unassembled WGS sequence"/>
</dbReference>
<dbReference type="EMBL" id="JADQDF010000001">
    <property type="protein sequence ID" value="MBW0126858.1"/>
    <property type="molecule type" value="Genomic_DNA"/>
</dbReference>
<feature type="region of interest" description="Disordered" evidence="1">
    <location>
        <begin position="1"/>
        <end position="52"/>
    </location>
</feature>
<keyword evidence="3" id="KW-1185">Reference proteome</keyword>
<evidence type="ECO:0000313" key="2">
    <source>
        <dbReference type="EMBL" id="MBW0126858.1"/>
    </source>
</evidence>
<evidence type="ECO:0000256" key="1">
    <source>
        <dbReference type="SAM" id="MobiDB-lite"/>
    </source>
</evidence>
<protein>
    <submittedName>
        <fullName evidence="2">Uncharacterized protein</fullName>
    </submittedName>
</protein>
<sequence>MREATPPVPPANRAARRGKQTEPVPPAARYRGPAVPARPAQGRRIAPIRRSG</sequence>
<organism evidence="2 3">
    <name type="scientific">Pseudonocardia oceani</name>
    <dbReference type="NCBI Taxonomy" id="2792013"/>
    <lineage>
        <taxon>Bacteria</taxon>
        <taxon>Bacillati</taxon>
        <taxon>Actinomycetota</taxon>
        <taxon>Actinomycetes</taxon>
        <taxon>Pseudonocardiales</taxon>
        <taxon>Pseudonocardiaceae</taxon>
        <taxon>Pseudonocardia</taxon>
    </lineage>
</organism>